<accession>A0A9N9IW12</accession>
<keyword evidence="2" id="KW-0472">Membrane</keyword>
<comment type="caution">
    <text evidence="3">The sequence shown here is derived from an EMBL/GenBank/DDBJ whole genome shotgun (WGS) entry which is preliminary data.</text>
</comment>
<dbReference type="EMBL" id="CAJVQA010017733">
    <property type="protein sequence ID" value="CAG8750286.1"/>
    <property type="molecule type" value="Genomic_DNA"/>
</dbReference>
<dbReference type="OrthoDB" id="10376632at2759"/>
<sequence length="90" mass="10330">MFSYLHNSSPYQSYQRLEEGRPESSRASYTNEKVEDLTTNVDSEAIDQLDSWYYLLLGKGIITIIWFLIILVIILSTGLGENKEPISLIK</sequence>
<gene>
    <name evidence="3" type="ORF">CPELLU_LOCUS14666</name>
</gene>
<proteinExistence type="predicted"/>
<feature type="transmembrane region" description="Helical" evidence="2">
    <location>
        <begin position="52"/>
        <end position="75"/>
    </location>
</feature>
<reference evidence="3" key="1">
    <citation type="submission" date="2021-06" db="EMBL/GenBank/DDBJ databases">
        <authorList>
            <person name="Kallberg Y."/>
            <person name="Tangrot J."/>
            <person name="Rosling A."/>
        </authorList>
    </citation>
    <scope>NUCLEOTIDE SEQUENCE</scope>
    <source>
        <strain evidence="3">FL966</strain>
    </source>
</reference>
<keyword evidence="2" id="KW-1133">Transmembrane helix</keyword>
<keyword evidence="4" id="KW-1185">Reference proteome</keyword>
<organism evidence="3 4">
    <name type="scientific">Cetraspora pellucida</name>
    <dbReference type="NCBI Taxonomy" id="1433469"/>
    <lineage>
        <taxon>Eukaryota</taxon>
        <taxon>Fungi</taxon>
        <taxon>Fungi incertae sedis</taxon>
        <taxon>Mucoromycota</taxon>
        <taxon>Glomeromycotina</taxon>
        <taxon>Glomeromycetes</taxon>
        <taxon>Diversisporales</taxon>
        <taxon>Gigasporaceae</taxon>
        <taxon>Cetraspora</taxon>
    </lineage>
</organism>
<evidence type="ECO:0000256" key="1">
    <source>
        <dbReference type="SAM" id="MobiDB-lite"/>
    </source>
</evidence>
<dbReference type="AlphaFoldDB" id="A0A9N9IW12"/>
<evidence type="ECO:0000256" key="2">
    <source>
        <dbReference type="SAM" id="Phobius"/>
    </source>
</evidence>
<feature type="compositionally biased region" description="Polar residues" evidence="1">
    <location>
        <begin position="1"/>
        <end position="15"/>
    </location>
</feature>
<name>A0A9N9IW12_9GLOM</name>
<protein>
    <submittedName>
        <fullName evidence="3">742_t:CDS:1</fullName>
    </submittedName>
</protein>
<evidence type="ECO:0000313" key="4">
    <source>
        <dbReference type="Proteomes" id="UP000789759"/>
    </source>
</evidence>
<evidence type="ECO:0000313" key="3">
    <source>
        <dbReference type="EMBL" id="CAG8750286.1"/>
    </source>
</evidence>
<dbReference type="Proteomes" id="UP000789759">
    <property type="component" value="Unassembled WGS sequence"/>
</dbReference>
<keyword evidence="2" id="KW-0812">Transmembrane</keyword>
<feature type="region of interest" description="Disordered" evidence="1">
    <location>
        <begin position="1"/>
        <end position="33"/>
    </location>
</feature>